<keyword evidence="5" id="KW-1185">Reference proteome</keyword>
<dbReference type="PANTHER" id="PTHR43094">
    <property type="entry name" value="AMINOTRANSFERASE"/>
    <property type="match status" value="1"/>
</dbReference>
<dbReference type="PANTHER" id="PTHR43094:SF1">
    <property type="entry name" value="AMINOTRANSFERASE CLASS-III"/>
    <property type="match status" value="1"/>
</dbReference>
<dbReference type="InterPro" id="IPR015422">
    <property type="entry name" value="PyrdxlP-dep_Trfase_small"/>
</dbReference>
<organism evidence="4 5">
    <name type="scientific">Westerdykella ornata</name>
    <dbReference type="NCBI Taxonomy" id="318751"/>
    <lineage>
        <taxon>Eukaryota</taxon>
        <taxon>Fungi</taxon>
        <taxon>Dikarya</taxon>
        <taxon>Ascomycota</taxon>
        <taxon>Pezizomycotina</taxon>
        <taxon>Dothideomycetes</taxon>
        <taxon>Pleosporomycetidae</taxon>
        <taxon>Pleosporales</taxon>
        <taxon>Sporormiaceae</taxon>
        <taxon>Westerdykella</taxon>
    </lineage>
</organism>
<keyword evidence="2 3" id="KW-0663">Pyridoxal phosphate</keyword>
<dbReference type="GO" id="GO:0005829">
    <property type="term" value="C:cytosol"/>
    <property type="evidence" value="ECO:0007669"/>
    <property type="project" value="TreeGrafter"/>
</dbReference>
<dbReference type="EMBL" id="ML986501">
    <property type="protein sequence ID" value="KAF2274622.1"/>
    <property type="molecule type" value="Genomic_DNA"/>
</dbReference>
<evidence type="ECO:0000313" key="5">
    <source>
        <dbReference type="Proteomes" id="UP000800097"/>
    </source>
</evidence>
<evidence type="ECO:0000256" key="2">
    <source>
        <dbReference type="ARBA" id="ARBA00022898"/>
    </source>
</evidence>
<accession>A0A6A6JDX9</accession>
<evidence type="ECO:0000256" key="1">
    <source>
        <dbReference type="ARBA" id="ARBA00008954"/>
    </source>
</evidence>
<dbReference type="GO" id="GO:0008483">
    <property type="term" value="F:transaminase activity"/>
    <property type="evidence" value="ECO:0007669"/>
    <property type="project" value="InterPro"/>
</dbReference>
<dbReference type="CDD" id="cd00610">
    <property type="entry name" value="OAT_like"/>
    <property type="match status" value="1"/>
</dbReference>
<proteinExistence type="inferred from homology"/>
<comment type="similarity">
    <text evidence="1 3">Belongs to the class-III pyridoxal-phosphate-dependent aminotransferase family.</text>
</comment>
<name>A0A6A6JDX9_WESOR</name>
<dbReference type="Gene3D" id="3.40.640.10">
    <property type="entry name" value="Type I PLP-dependent aspartate aminotransferase-like (Major domain)"/>
    <property type="match status" value="1"/>
</dbReference>
<dbReference type="InterPro" id="IPR015424">
    <property type="entry name" value="PyrdxlP-dep_Trfase"/>
</dbReference>
<evidence type="ECO:0000256" key="3">
    <source>
        <dbReference type="RuleBase" id="RU003560"/>
    </source>
</evidence>
<protein>
    <submittedName>
        <fullName evidence="4">PLP-dependent transferase</fullName>
    </submittedName>
</protein>
<dbReference type="SUPFAM" id="SSF53383">
    <property type="entry name" value="PLP-dependent transferases"/>
    <property type="match status" value="1"/>
</dbReference>
<dbReference type="GeneID" id="54548955"/>
<dbReference type="OrthoDB" id="5419315at2759"/>
<dbReference type="GO" id="GO:0030170">
    <property type="term" value="F:pyridoxal phosphate binding"/>
    <property type="evidence" value="ECO:0007669"/>
    <property type="project" value="InterPro"/>
</dbReference>
<evidence type="ECO:0000313" key="4">
    <source>
        <dbReference type="EMBL" id="KAF2274622.1"/>
    </source>
</evidence>
<dbReference type="Proteomes" id="UP000800097">
    <property type="component" value="Unassembled WGS sequence"/>
</dbReference>
<reference evidence="4" key="1">
    <citation type="journal article" date="2020" name="Stud. Mycol.">
        <title>101 Dothideomycetes genomes: a test case for predicting lifestyles and emergence of pathogens.</title>
        <authorList>
            <person name="Haridas S."/>
            <person name="Albert R."/>
            <person name="Binder M."/>
            <person name="Bloem J."/>
            <person name="Labutti K."/>
            <person name="Salamov A."/>
            <person name="Andreopoulos B."/>
            <person name="Baker S."/>
            <person name="Barry K."/>
            <person name="Bills G."/>
            <person name="Bluhm B."/>
            <person name="Cannon C."/>
            <person name="Castanera R."/>
            <person name="Culley D."/>
            <person name="Daum C."/>
            <person name="Ezra D."/>
            <person name="Gonzalez J."/>
            <person name="Henrissat B."/>
            <person name="Kuo A."/>
            <person name="Liang C."/>
            <person name="Lipzen A."/>
            <person name="Lutzoni F."/>
            <person name="Magnuson J."/>
            <person name="Mondo S."/>
            <person name="Nolan M."/>
            <person name="Ohm R."/>
            <person name="Pangilinan J."/>
            <person name="Park H.-J."/>
            <person name="Ramirez L."/>
            <person name="Alfaro M."/>
            <person name="Sun H."/>
            <person name="Tritt A."/>
            <person name="Yoshinaga Y."/>
            <person name="Zwiers L.-H."/>
            <person name="Turgeon B."/>
            <person name="Goodwin S."/>
            <person name="Spatafora J."/>
            <person name="Crous P."/>
            <person name="Grigoriev I."/>
        </authorList>
    </citation>
    <scope>NUCLEOTIDE SEQUENCE</scope>
    <source>
        <strain evidence="4">CBS 379.55</strain>
    </source>
</reference>
<dbReference type="AlphaFoldDB" id="A0A6A6JDX9"/>
<dbReference type="InterPro" id="IPR005814">
    <property type="entry name" value="Aminotrans_3"/>
</dbReference>
<dbReference type="InterPro" id="IPR015421">
    <property type="entry name" value="PyrdxlP-dep_Trfase_major"/>
</dbReference>
<dbReference type="Pfam" id="PF00202">
    <property type="entry name" value="Aminotran_3"/>
    <property type="match status" value="1"/>
</dbReference>
<dbReference type="Gene3D" id="3.90.1150.10">
    <property type="entry name" value="Aspartate Aminotransferase, domain 1"/>
    <property type="match status" value="1"/>
</dbReference>
<dbReference type="RefSeq" id="XP_033652161.1">
    <property type="nucleotide sequence ID" value="XM_033795780.1"/>
</dbReference>
<gene>
    <name evidence="4" type="ORF">EI97DRAFT_380861</name>
</gene>
<keyword evidence="4" id="KW-0808">Transferase</keyword>
<sequence length="504" mass="55969">MTPSPANCPNPPNVASNSTSRLLFGRLHHPGPLRLRQKGNWQYFQDGTKFFDASGTAATACLGFGDKRLLKAKRSQETTAPVADELIFRTPVVEELARRLIESTDGKMDRVGFYSSGSENNEAGVKLARQYQFDRGESQRDWIIARKRSYHGNTITTLSISGYEERQEKQKPLFNSKVSYVSACYEYRDRRPCETIEEFVERHSRELDAEFKRVGPERVIAFICEPVSGAALACAKFVPGYLNAMHAVCKKYGALMIVDEIMCGAGRCGGTYHVWQKEEGFVPDIQTMGKSFSGGHAVIGAVLVSRRVSAQIEGASGMFLHGHTFQAEPSACAVALETMRIVEPLLPRVEQLGVRLLKGLYQRLKDHPNVGDIRGEGCFLALEFVKDKATKEPFDRGMEITDRIFEKGISDYQIRVYKSTGFILPSGRGDAIILAPAFNISNAVADYIVDKVCSLVEDFFHELENPPLPLSPGNSSVVSVKESSKALSTRSRFSRAFGRFLCNC</sequence>